<accession>A0A7U4RQM9</accession>
<dbReference type="AlphaFoldDB" id="A0A7U4RQM9"/>
<dbReference type="EMBL" id="CP011308">
    <property type="protein sequence ID" value="AKF24990.1"/>
    <property type="molecule type" value="Genomic_DNA"/>
</dbReference>
<feature type="transmembrane region" description="Helical" evidence="1">
    <location>
        <begin position="80"/>
        <end position="98"/>
    </location>
</feature>
<evidence type="ECO:0000256" key="1">
    <source>
        <dbReference type="SAM" id="Phobius"/>
    </source>
</evidence>
<proteinExistence type="predicted"/>
<evidence type="ECO:0000313" key="3">
    <source>
        <dbReference type="Proteomes" id="UP000034444"/>
    </source>
</evidence>
<dbReference type="Proteomes" id="UP000034444">
    <property type="component" value="Chromosome"/>
</dbReference>
<name>A0A7U4RQM9_9BACT</name>
<dbReference type="KEGG" id="slh:YH65_05980"/>
<reference evidence="2 3" key="1">
    <citation type="submission" date="2015-04" db="EMBL/GenBank/DDBJ databases">
        <title>Complete genome sequence of Sulfurovum lithotrophicum ATCC BAA-797T.</title>
        <authorList>
            <person name="Ahn J."/>
            <person name="Park G."/>
            <person name="Jeon W."/>
            <person name="Jang Y."/>
            <person name="Jang M."/>
            <person name="Lee H."/>
            <person name="Lee H."/>
        </authorList>
    </citation>
    <scope>NUCLEOTIDE SEQUENCE [LARGE SCALE GENOMIC DNA]</scope>
    <source>
        <strain evidence="3">ATCC BAA-797 / 42BKT</strain>
    </source>
</reference>
<organism evidence="2 3">
    <name type="scientific">Sulfurovum lithotrophicum</name>
    <dbReference type="NCBI Taxonomy" id="206403"/>
    <lineage>
        <taxon>Bacteria</taxon>
        <taxon>Pseudomonadati</taxon>
        <taxon>Campylobacterota</taxon>
        <taxon>Epsilonproteobacteria</taxon>
        <taxon>Campylobacterales</taxon>
        <taxon>Sulfurovaceae</taxon>
        <taxon>Sulfurovum</taxon>
    </lineage>
</organism>
<dbReference type="RefSeq" id="WP_046551074.1">
    <property type="nucleotide sequence ID" value="NZ_CP011308.1"/>
</dbReference>
<protein>
    <submittedName>
        <fullName evidence="2">Uncharacterized protein</fullName>
    </submittedName>
</protein>
<evidence type="ECO:0000313" key="2">
    <source>
        <dbReference type="EMBL" id="AKF24990.1"/>
    </source>
</evidence>
<reference evidence="3" key="2">
    <citation type="journal article" date="2017" name="Stand. Genomic Sci.">
        <title>Complete genome sequence of the sulfur-oxidizing chemolithoautotrophic Sulfurovum lithotrophicum 42BKTT.</title>
        <authorList>
            <person name="Jeon W."/>
            <person name="Priscilla L."/>
            <person name="Park G."/>
            <person name="Lee H."/>
            <person name="Lee N."/>
            <person name="Lee D."/>
            <person name="Kwon H."/>
            <person name="Ahn I."/>
            <person name="Lee C."/>
            <person name="Lee H."/>
            <person name="Ahn J."/>
        </authorList>
    </citation>
    <scope>NUCLEOTIDE SEQUENCE [LARGE SCALE GENOMIC DNA]</scope>
    <source>
        <strain evidence="3">ATCC BAA-797 / 42BKT</strain>
    </source>
</reference>
<feature type="transmembrane region" description="Helical" evidence="1">
    <location>
        <begin position="6"/>
        <end position="29"/>
    </location>
</feature>
<keyword evidence="1" id="KW-0472">Membrane</keyword>
<sequence length="146" mass="16927">MLENILIYTIALLLFLLFVIGAYLEFFLIRKLYNEICILKKGVKTSLWKGYRARLRCIKGFATVQPYDKKVKQAMFLDKAVSWMGVFMIVLAVTYKLLGYGNNPGSRIEEKEKIDITVTKTEGNQSSINKYNSIGDMWKSFKNEKF</sequence>
<keyword evidence="1" id="KW-0812">Transmembrane</keyword>
<gene>
    <name evidence="2" type="ORF">YH65_05980</name>
</gene>
<keyword evidence="3" id="KW-1185">Reference proteome</keyword>
<keyword evidence="1" id="KW-1133">Transmembrane helix</keyword>